<sequence length="207" mass="23645">MTVDYLPLASGNVRNFSISSEIIGNLSMKNIVNPETNSENGMPYAIATLDGTLMLVKDEEIIWSVQVDQQLFALSKMDITGDGNDKLIICSWEGHTYILDQNQHIVRFQTEEPVSGFCAGNYWLGPQNTAVPCLIYVTFTKKILVYYDVNFTDITVKNLLQLIQEDPESNVSELFHEKTANYDKKEIRKFIRWCCYGNHNLRSELNC</sequence>
<dbReference type="InterPro" id="IPR031793">
    <property type="entry name" value="KICSTOR_ITFG2"/>
</dbReference>
<dbReference type="GO" id="GO:0032006">
    <property type="term" value="P:regulation of TOR signaling"/>
    <property type="evidence" value="ECO:0007669"/>
    <property type="project" value="TreeGrafter"/>
</dbReference>
<dbReference type="Proteomes" id="UP001367676">
    <property type="component" value="Unassembled WGS sequence"/>
</dbReference>
<dbReference type="AlphaFoldDB" id="A0AAN9XY73"/>
<dbReference type="PANTHER" id="PTHR16317">
    <property type="entry name" value="INTEGRIN ALPHA REPEAT DOMAIN-CONTAINING"/>
    <property type="match status" value="1"/>
</dbReference>
<dbReference type="PANTHER" id="PTHR16317:SF1">
    <property type="entry name" value="KICSTOR COMPLEX PROTEIN ITFG2"/>
    <property type="match status" value="1"/>
</dbReference>
<dbReference type="EMBL" id="JBBCAQ010000037">
    <property type="protein sequence ID" value="KAK7574286.1"/>
    <property type="molecule type" value="Genomic_DNA"/>
</dbReference>
<proteinExistence type="predicted"/>
<reference evidence="1 2" key="1">
    <citation type="submission" date="2024-03" db="EMBL/GenBank/DDBJ databases">
        <title>Adaptation during the transition from Ophiocordyceps entomopathogen to insect associate is accompanied by gene loss and intensified selection.</title>
        <authorList>
            <person name="Ward C.M."/>
            <person name="Onetto C.A."/>
            <person name="Borneman A.R."/>
        </authorList>
    </citation>
    <scope>NUCLEOTIDE SEQUENCE [LARGE SCALE GENOMIC DNA]</scope>
    <source>
        <strain evidence="1">AWRI1</strain>
        <tissue evidence="1">Single Adult Female</tissue>
    </source>
</reference>
<comment type="caution">
    <text evidence="1">The sequence shown here is derived from an EMBL/GenBank/DDBJ whole genome shotgun (WGS) entry which is preliminary data.</text>
</comment>
<name>A0AAN9XY73_9HEMI</name>
<accession>A0AAN9XY73</accession>
<keyword evidence="2" id="KW-1185">Reference proteome</keyword>
<organism evidence="1 2">
    <name type="scientific">Parthenolecanium corni</name>
    <dbReference type="NCBI Taxonomy" id="536013"/>
    <lineage>
        <taxon>Eukaryota</taxon>
        <taxon>Metazoa</taxon>
        <taxon>Ecdysozoa</taxon>
        <taxon>Arthropoda</taxon>
        <taxon>Hexapoda</taxon>
        <taxon>Insecta</taxon>
        <taxon>Pterygota</taxon>
        <taxon>Neoptera</taxon>
        <taxon>Paraneoptera</taxon>
        <taxon>Hemiptera</taxon>
        <taxon>Sternorrhyncha</taxon>
        <taxon>Coccoidea</taxon>
        <taxon>Coccidae</taxon>
        <taxon>Parthenolecanium</taxon>
    </lineage>
</organism>
<gene>
    <name evidence="1" type="ORF">V9T40_011477</name>
</gene>
<evidence type="ECO:0000313" key="1">
    <source>
        <dbReference type="EMBL" id="KAK7574286.1"/>
    </source>
</evidence>
<dbReference type="Pfam" id="PF15907">
    <property type="entry name" value="Itfg2"/>
    <property type="match status" value="1"/>
</dbReference>
<protein>
    <submittedName>
        <fullName evidence="1">Uncharacterized protein</fullName>
    </submittedName>
</protein>
<evidence type="ECO:0000313" key="2">
    <source>
        <dbReference type="Proteomes" id="UP001367676"/>
    </source>
</evidence>